<accession>A0A2T2YGH9</accession>
<dbReference type="Proteomes" id="UP000240357">
    <property type="component" value="Unassembled WGS sequence"/>
</dbReference>
<keyword evidence="1" id="KW-0732">Signal</keyword>
<comment type="caution">
    <text evidence="2">The sequence shown here is derived from an EMBL/GenBank/DDBJ whole genome shotgun (WGS) entry which is preliminary data.</text>
</comment>
<dbReference type="EMBL" id="PYFT01000001">
    <property type="protein sequence ID" value="PSR54627.1"/>
    <property type="molecule type" value="Genomic_DNA"/>
</dbReference>
<feature type="signal peptide" evidence="1">
    <location>
        <begin position="1"/>
        <end position="20"/>
    </location>
</feature>
<evidence type="ECO:0000313" key="3">
    <source>
        <dbReference type="Proteomes" id="UP000240357"/>
    </source>
</evidence>
<dbReference type="Gene3D" id="2.60.120.200">
    <property type="match status" value="1"/>
</dbReference>
<dbReference type="PROSITE" id="PS51257">
    <property type="entry name" value="PROKAR_LIPOPROTEIN"/>
    <property type="match status" value="1"/>
</dbReference>
<protein>
    <recommendedName>
        <fullName evidence="4">Heparin lyase I family protein</fullName>
    </recommendedName>
</protein>
<proteinExistence type="predicted"/>
<keyword evidence="3" id="KW-1185">Reference proteome</keyword>
<evidence type="ECO:0000256" key="1">
    <source>
        <dbReference type="SAM" id="SignalP"/>
    </source>
</evidence>
<dbReference type="AlphaFoldDB" id="A0A2T2YGH9"/>
<dbReference type="Pfam" id="PF14099">
    <property type="entry name" value="Polysacc_lyase"/>
    <property type="match status" value="1"/>
</dbReference>
<dbReference type="InterPro" id="IPR025975">
    <property type="entry name" value="Polysacc_lyase"/>
</dbReference>
<dbReference type="RefSeq" id="WP_106930462.1">
    <property type="nucleotide sequence ID" value="NZ_PYFT01000001.1"/>
</dbReference>
<organism evidence="2 3">
    <name type="scientific">Adhaeribacter arboris</name>
    <dbReference type="NCBI Taxonomy" id="2072846"/>
    <lineage>
        <taxon>Bacteria</taxon>
        <taxon>Pseudomonadati</taxon>
        <taxon>Bacteroidota</taxon>
        <taxon>Cytophagia</taxon>
        <taxon>Cytophagales</taxon>
        <taxon>Hymenobacteraceae</taxon>
        <taxon>Adhaeribacter</taxon>
    </lineage>
</organism>
<evidence type="ECO:0008006" key="4">
    <source>
        <dbReference type="Google" id="ProtNLM"/>
    </source>
</evidence>
<dbReference type="OrthoDB" id="652886at2"/>
<gene>
    <name evidence="2" type="ORF">AHMF7605_14480</name>
</gene>
<evidence type="ECO:0000313" key="2">
    <source>
        <dbReference type="EMBL" id="PSR54627.1"/>
    </source>
</evidence>
<sequence length="507" mass="56662">MKFKLLFLLSSLSLFLFSCEQEELIPPKQINESAIGIANAQIIQSVDNYRSNLLVEGRFEPTADPFLVQTGTSYGFEISSNRSRNGSNSARLEIRNEANQVRSEITLEGETQSERWYGNSLYLPGNDWDSDLNPDGWDIITQWHAREDAGEDARYPPIALVVSKGRLSMVVYWATRAENTNATVSGKKVFDLGTLEKDKWLDMVYHINFSHESDGVLEVWKNGEKVINYNGPNCYNDKSLPYFKAGIYKRRWYDITKRVVYVDEVRVGNKKADYYDVAPSGSTLVEPEELDLNDNSKKLSLNLINANSDLFIQKLTNNAVLDLASLPTKNLNISATTGSDIGSVVFKLTGRENKTVIQSQAPYTLFGDENGDYQSWIPTEGEYTLTATPYSGANGEGTAGAPVTVSFEVVNLSTDGSGTPKVTMVINKDEPITNSRRAILRIKAVNATEMRFYDDSDSEWTDWEPVAAVKSWTLSKGDGSKWVKIQVRNAANVPSESYFDGIILRTK</sequence>
<reference evidence="2 3" key="1">
    <citation type="submission" date="2018-03" db="EMBL/GenBank/DDBJ databases">
        <title>Adhaeribacter sp. HMF7605 Genome sequencing and assembly.</title>
        <authorList>
            <person name="Kang H."/>
            <person name="Kang J."/>
            <person name="Cha I."/>
            <person name="Kim H."/>
            <person name="Joh K."/>
        </authorList>
    </citation>
    <scope>NUCLEOTIDE SEQUENCE [LARGE SCALE GENOMIC DNA]</scope>
    <source>
        <strain evidence="2 3">HMF7605</strain>
    </source>
</reference>
<feature type="chain" id="PRO_5015412044" description="Heparin lyase I family protein" evidence="1">
    <location>
        <begin position="21"/>
        <end position="507"/>
    </location>
</feature>
<name>A0A2T2YGH9_9BACT</name>